<sequence length="276" mass="30729">MLIKLPCIKLLCASLFLLASHTSFADTDNITQALRHEVRTEENKARDSARKPEQVLSFFEVTPQSTVVEVWPGSGWYTEILAPLLAKEGKLYASHFSDKFSLLDAEYMQKARSEYQDKLESHPVYDNVILTEFAPLADIAIAPPASADVVLSVRNQLYVFEGEKSMNHALANFYQALKPGGVLGVVAPRLPDDLQDADWGKSGYVPEQLWLTLAEEAGFSFEGKNDLLLNPKDTADHPQGIWSLPPSLMGDAKDKEKYLSIGEASRMVLKFRKPSN</sequence>
<dbReference type="AlphaFoldDB" id="A0A3N1P4B3"/>
<keyword evidence="2" id="KW-0808">Transferase</keyword>
<dbReference type="InterPro" id="IPR029063">
    <property type="entry name" value="SAM-dependent_MTases_sf"/>
</dbReference>
<evidence type="ECO:0000256" key="1">
    <source>
        <dbReference type="SAM" id="SignalP"/>
    </source>
</evidence>
<dbReference type="RefSeq" id="WP_123638526.1">
    <property type="nucleotide sequence ID" value="NZ_RJUK01000001.1"/>
</dbReference>
<dbReference type="GO" id="GO:0032259">
    <property type="term" value="P:methylation"/>
    <property type="evidence" value="ECO:0007669"/>
    <property type="project" value="UniProtKB-KW"/>
</dbReference>
<feature type="signal peptide" evidence="1">
    <location>
        <begin position="1"/>
        <end position="25"/>
    </location>
</feature>
<evidence type="ECO:0000313" key="2">
    <source>
        <dbReference type="EMBL" id="ROQ21550.1"/>
    </source>
</evidence>
<reference evidence="2 3" key="1">
    <citation type="submission" date="2018-11" db="EMBL/GenBank/DDBJ databases">
        <title>Genomic Encyclopedia of Type Strains, Phase IV (KMG-IV): sequencing the most valuable type-strain genomes for metagenomic binning, comparative biology and taxonomic classification.</title>
        <authorList>
            <person name="Goeker M."/>
        </authorList>
    </citation>
    <scope>NUCLEOTIDE SEQUENCE [LARGE SCALE GENOMIC DNA]</scope>
    <source>
        <strain evidence="2 3">DSM 16974</strain>
    </source>
</reference>
<dbReference type="PIRSF" id="PIRSF031679">
    <property type="entry name" value="Mtase_Alr7345_prd"/>
    <property type="match status" value="1"/>
</dbReference>
<dbReference type="EMBL" id="RJUK01000001">
    <property type="protein sequence ID" value="ROQ21550.1"/>
    <property type="molecule type" value="Genomic_DNA"/>
</dbReference>
<dbReference type="InterPro" id="IPR016980">
    <property type="entry name" value="S-AdoMet-dep_MeTrfase_Alr7345"/>
</dbReference>
<proteinExistence type="predicted"/>
<comment type="caution">
    <text evidence="2">The sequence shown here is derived from an EMBL/GenBank/DDBJ whole genome shotgun (WGS) entry which is preliminary data.</text>
</comment>
<dbReference type="OrthoDB" id="9801692at2"/>
<dbReference type="GO" id="GO:0008168">
    <property type="term" value="F:methyltransferase activity"/>
    <property type="evidence" value="ECO:0007669"/>
    <property type="project" value="UniProtKB-KW"/>
</dbReference>
<keyword evidence="2" id="KW-0489">Methyltransferase</keyword>
<dbReference type="Gene3D" id="3.40.50.150">
    <property type="entry name" value="Vaccinia Virus protein VP39"/>
    <property type="match status" value="1"/>
</dbReference>
<feature type="chain" id="PRO_5018071541" evidence="1">
    <location>
        <begin position="26"/>
        <end position="276"/>
    </location>
</feature>
<organism evidence="2 3">
    <name type="scientific">Marinimicrobium koreense</name>
    <dbReference type="NCBI Taxonomy" id="306545"/>
    <lineage>
        <taxon>Bacteria</taxon>
        <taxon>Pseudomonadati</taxon>
        <taxon>Pseudomonadota</taxon>
        <taxon>Gammaproteobacteria</taxon>
        <taxon>Cellvibrionales</taxon>
        <taxon>Cellvibrionaceae</taxon>
        <taxon>Marinimicrobium</taxon>
    </lineage>
</organism>
<name>A0A3N1P4B3_9GAMM</name>
<keyword evidence="1" id="KW-0732">Signal</keyword>
<protein>
    <submittedName>
        <fullName evidence="2">Putative methyltransferase</fullName>
    </submittedName>
</protein>
<gene>
    <name evidence="2" type="ORF">EDC38_2174</name>
</gene>
<dbReference type="Proteomes" id="UP000273643">
    <property type="component" value="Unassembled WGS sequence"/>
</dbReference>
<keyword evidence="3" id="KW-1185">Reference proteome</keyword>
<evidence type="ECO:0000313" key="3">
    <source>
        <dbReference type="Proteomes" id="UP000273643"/>
    </source>
</evidence>
<accession>A0A3N1P4B3</accession>
<dbReference type="SUPFAM" id="SSF53335">
    <property type="entry name" value="S-adenosyl-L-methionine-dependent methyltransferases"/>
    <property type="match status" value="1"/>
</dbReference>